<keyword evidence="11 17" id="KW-0012">Acyltransferase</keyword>
<evidence type="ECO:0000256" key="8">
    <source>
        <dbReference type="ARBA" id="ARBA00022679"/>
    </source>
</evidence>
<dbReference type="Gene3D" id="3.20.70.20">
    <property type="match status" value="1"/>
</dbReference>
<dbReference type="PROSITE" id="PS51554">
    <property type="entry name" value="PFL"/>
    <property type="match status" value="1"/>
</dbReference>
<evidence type="ECO:0000256" key="1">
    <source>
        <dbReference type="ARBA" id="ARBA00004496"/>
    </source>
</evidence>
<dbReference type="InterPro" id="IPR001150">
    <property type="entry name" value="Gly_radical"/>
</dbReference>
<feature type="active site" description="S-acetylcysteine intermediate" evidence="14">
    <location>
        <position position="446"/>
    </location>
</feature>
<organism evidence="20 21">
    <name type="scientific">Liquorilactobacillus cacaonum DSM 21116</name>
    <dbReference type="NCBI Taxonomy" id="1423729"/>
    <lineage>
        <taxon>Bacteria</taxon>
        <taxon>Bacillati</taxon>
        <taxon>Bacillota</taxon>
        <taxon>Bacilli</taxon>
        <taxon>Lactobacillales</taxon>
        <taxon>Lactobacillaceae</taxon>
        <taxon>Liquorilactobacillus</taxon>
    </lineage>
</organism>
<keyword evidence="8 17" id="KW-0808">Transferase</keyword>
<evidence type="ECO:0000256" key="6">
    <source>
        <dbReference type="ARBA" id="ARBA00022490"/>
    </source>
</evidence>
<dbReference type="STRING" id="1423729.FC80_GL000566"/>
<dbReference type="InterPro" id="IPR050244">
    <property type="entry name" value="Auton_GlycylRad_Cofactor"/>
</dbReference>
<evidence type="ECO:0000256" key="9">
    <source>
        <dbReference type="ARBA" id="ARBA00022818"/>
    </source>
</evidence>
<dbReference type="PROSITE" id="PS51149">
    <property type="entry name" value="GLY_RADICAL_2"/>
    <property type="match status" value="1"/>
</dbReference>
<dbReference type="InterPro" id="IPR005949">
    <property type="entry name" value="Form_AcTrfase"/>
</dbReference>
<evidence type="ECO:0000256" key="4">
    <source>
        <dbReference type="ARBA" id="ARBA00013214"/>
    </source>
</evidence>
<evidence type="ECO:0000256" key="17">
    <source>
        <dbReference type="RuleBase" id="RU368075"/>
    </source>
</evidence>
<comment type="pathway">
    <text evidence="2 17">Fermentation; pyruvate fermentation; formate from pyruvate: step 1/1.</text>
</comment>
<evidence type="ECO:0000256" key="11">
    <source>
        <dbReference type="ARBA" id="ARBA00023315"/>
    </source>
</evidence>
<dbReference type="PIRSF" id="PIRSF000379">
    <property type="entry name" value="For_Ac_trans_1"/>
    <property type="match status" value="1"/>
</dbReference>
<evidence type="ECO:0000313" key="20">
    <source>
        <dbReference type="EMBL" id="KRM92814.1"/>
    </source>
</evidence>
<reference evidence="20 21" key="1">
    <citation type="journal article" date="2015" name="Genome Announc.">
        <title>Expanding the biotechnology potential of lactobacilli through comparative genomics of 213 strains and associated genera.</title>
        <authorList>
            <person name="Sun Z."/>
            <person name="Harris H.M."/>
            <person name="McCann A."/>
            <person name="Guo C."/>
            <person name="Argimon S."/>
            <person name="Zhang W."/>
            <person name="Yang X."/>
            <person name="Jeffery I.B."/>
            <person name="Cooney J.C."/>
            <person name="Kagawa T.F."/>
            <person name="Liu W."/>
            <person name="Song Y."/>
            <person name="Salvetti E."/>
            <person name="Wrobel A."/>
            <person name="Rasinkangas P."/>
            <person name="Parkhill J."/>
            <person name="Rea M.C."/>
            <person name="O'Sullivan O."/>
            <person name="Ritari J."/>
            <person name="Douillard F.P."/>
            <person name="Paul Ross R."/>
            <person name="Yang R."/>
            <person name="Briner A.E."/>
            <person name="Felis G.E."/>
            <person name="de Vos W.M."/>
            <person name="Barrangou R."/>
            <person name="Klaenhammer T.R."/>
            <person name="Caufield P.W."/>
            <person name="Cui Y."/>
            <person name="Zhang H."/>
            <person name="O'Toole P.W."/>
        </authorList>
    </citation>
    <scope>NUCLEOTIDE SEQUENCE [LARGE SCALE GENOMIC DNA]</scope>
    <source>
        <strain evidence="20 21">DSM 21116</strain>
    </source>
</reference>
<comment type="subcellular location">
    <subcellularLocation>
        <location evidence="1 17">Cytoplasm</location>
    </subcellularLocation>
</comment>
<dbReference type="GO" id="GO:0005829">
    <property type="term" value="C:cytosol"/>
    <property type="evidence" value="ECO:0007669"/>
    <property type="project" value="TreeGrafter"/>
</dbReference>
<dbReference type="SUPFAM" id="SSF51998">
    <property type="entry name" value="PFL-like glycyl radical enzymes"/>
    <property type="match status" value="1"/>
</dbReference>
<dbReference type="GO" id="GO:0008861">
    <property type="term" value="F:formate C-acetyltransferase activity"/>
    <property type="evidence" value="ECO:0007669"/>
    <property type="project" value="UniProtKB-UniRule"/>
</dbReference>
<comment type="similarity">
    <text evidence="3 17">Belongs to the glycyl radical enzyme (GRE) family. PFL subfamily.</text>
</comment>
<evidence type="ECO:0000259" key="19">
    <source>
        <dbReference type="PROSITE" id="PS51554"/>
    </source>
</evidence>
<dbReference type="UniPathway" id="UPA00920">
    <property type="reaction ID" value="UER00891"/>
</dbReference>
<keyword evidence="7 17" id="KW-0313">Glucose metabolism</keyword>
<name>A0A0R2CMK8_9LACO</name>
<dbReference type="PROSITE" id="PS00850">
    <property type="entry name" value="GLY_RADICAL_1"/>
    <property type="match status" value="1"/>
</dbReference>
<evidence type="ECO:0000256" key="16">
    <source>
        <dbReference type="PROSITE-ProRule" id="PRU00493"/>
    </source>
</evidence>
<feature type="modified residue" description="Glycine radical" evidence="15 16">
    <location>
        <position position="757"/>
    </location>
</feature>
<dbReference type="Pfam" id="PF01228">
    <property type="entry name" value="Gly_radical"/>
    <property type="match status" value="1"/>
</dbReference>
<comment type="subunit">
    <text evidence="17">Homodimer.</text>
</comment>
<keyword evidence="10 17" id="KW-0119">Carbohydrate metabolism</keyword>
<dbReference type="AlphaFoldDB" id="A0A0R2CMK8"/>
<dbReference type="PANTHER" id="PTHR30191">
    <property type="entry name" value="FORMATE ACETYLTRANSFERASE"/>
    <property type="match status" value="1"/>
</dbReference>
<evidence type="ECO:0000313" key="21">
    <source>
        <dbReference type="Proteomes" id="UP000051131"/>
    </source>
</evidence>
<keyword evidence="21" id="KW-1185">Reference proteome</keyword>
<evidence type="ECO:0000256" key="2">
    <source>
        <dbReference type="ARBA" id="ARBA00004809"/>
    </source>
</evidence>
<dbReference type="GO" id="GO:0006006">
    <property type="term" value="P:glucose metabolic process"/>
    <property type="evidence" value="ECO:0007669"/>
    <property type="project" value="UniProtKB-UniRule"/>
</dbReference>
<proteinExistence type="inferred from homology"/>
<dbReference type="EC" id="2.3.1.54" evidence="4 17"/>
<dbReference type="Pfam" id="PF02901">
    <property type="entry name" value="PFL-like"/>
    <property type="match status" value="1"/>
</dbReference>
<evidence type="ECO:0000256" key="10">
    <source>
        <dbReference type="ARBA" id="ARBA00023277"/>
    </source>
</evidence>
<evidence type="ECO:0000259" key="18">
    <source>
        <dbReference type="PROSITE" id="PS51149"/>
    </source>
</evidence>
<keyword evidence="6 17" id="KW-0963">Cytoplasm</keyword>
<dbReference type="PATRIC" id="fig|1423729.3.peg.571"/>
<dbReference type="EMBL" id="AYZE01000003">
    <property type="protein sequence ID" value="KRM92814.1"/>
    <property type="molecule type" value="Genomic_DNA"/>
</dbReference>
<feature type="domain" description="Glycine radical" evidence="18">
    <location>
        <begin position="659"/>
        <end position="782"/>
    </location>
</feature>
<feature type="active site" description="Cysteine radical intermediate" evidence="14">
    <location>
        <position position="447"/>
    </location>
</feature>
<dbReference type="Proteomes" id="UP000051131">
    <property type="component" value="Unassembled WGS sequence"/>
</dbReference>
<dbReference type="InterPro" id="IPR004184">
    <property type="entry name" value="PFL_dom"/>
</dbReference>
<evidence type="ECO:0000256" key="7">
    <source>
        <dbReference type="ARBA" id="ARBA00022526"/>
    </source>
</evidence>
<dbReference type="PANTHER" id="PTHR30191:SF0">
    <property type="entry name" value="FORMATE ACETYLTRANSFERASE 1"/>
    <property type="match status" value="1"/>
</dbReference>
<keyword evidence="9 15" id="KW-0556">Organic radical</keyword>
<dbReference type="CDD" id="cd01678">
    <property type="entry name" value="PFL1"/>
    <property type="match status" value="1"/>
</dbReference>
<comment type="catalytic activity">
    <reaction evidence="13 17">
        <text>formate + acetyl-CoA = pyruvate + CoA</text>
        <dbReference type="Rhea" id="RHEA:11844"/>
        <dbReference type="ChEBI" id="CHEBI:15361"/>
        <dbReference type="ChEBI" id="CHEBI:15740"/>
        <dbReference type="ChEBI" id="CHEBI:57287"/>
        <dbReference type="ChEBI" id="CHEBI:57288"/>
        <dbReference type="EC" id="2.3.1.54"/>
    </reaction>
</comment>
<protein>
    <recommendedName>
        <fullName evidence="5 17">Formate acetyltransferase</fullName>
        <ecNumber evidence="4 17">2.3.1.54</ecNumber>
    </recommendedName>
    <alternativeName>
        <fullName evidence="12 17">Pyruvate formate-lyase</fullName>
    </alternativeName>
</protein>
<dbReference type="InterPro" id="IPR019777">
    <property type="entry name" value="Form_AcTrfase_GR_CS"/>
</dbReference>
<gene>
    <name evidence="20" type="ORF">FC80_GL000566</name>
</gene>
<evidence type="ECO:0000256" key="5">
    <source>
        <dbReference type="ARBA" id="ARBA00013897"/>
    </source>
</evidence>
<evidence type="ECO:0000256" key="3">
    <source>
        <dbReference type="ARBA" id="ARBA00008375"/>
    </source>
</evidence>
<evidence type="ECO:0000256" key="13">
    <source>
        <dbReference type="ARBA" id="ARBA00049029"/>
    </source>
</evidence>
<evidence type="ECO:0000256" key="15">
    <source>
        <dbReference type="PIRSR" id="PIRSR000379-2"/>
    </source>
</evidence>
<accession>A0A0R2CMK8</accession>
<evidence type="ECO:0000256" key="12">
    <source>
        <dbReference type="ARBA" id="ARBA00031063"/>
    </source>
</evidence>
<dbReference type="NCBIfam" id="TIGR01255">
    <property type="entry name" value="pyr_form_ly_1"/>
    <property type="match status" value="1"/>
</dbReference>
<evidence type="ECO:0000256" key="14">
    <source>
        <dbReference type="PIRSR" id="PIRSR000379-1"/>
    </source>
</evidence>
<sequence length="782" mass="87871">MLRVLKSDIIRLWKALTIKSQFYSNKEVFKMKQLEKEVISKAWDGFNGGNWQSEIDIRDFIQQNFSQYNGDESFLEGATPATKVLNDRLIALKLDERAAGGVLDADTKVVSTITSHTPGYLDRNLEKIVGLQTDKPLKKALMPYGGIRMAKDALESYGLKLDPEIENFFTDLAKTHNQGVFDAYTADVRRARHYKIITGLPDAYGRGRIVGDYPRIALYGIDYLVSAKLDDLDNYGDGEMTDNIIQMREEISEQIRALNQIKDMATAYGYDISKPATNTKEAIQWLYFGYLAAIKQQNGAAMSIGRVDTFIDVFVERDLERGVLNEKEAQELIDQFTMKLRMVSFIRTPEYNSLFSGNPIWATLSLAGMGIDGEHHVTKTAFRFLNTLKNMGAAPEPNITLLWSQKLPETFKHYAASVSVESSTIQYENDDLMRKQWGTDYYGIACCVSAQPIANGIQYFGARANLAKTVLYTINGGKDEIGKAQVGPAYEPISTEYIDYDEFMQKFDVMLDWLADVYVNALNTIHYMHDKYYYESAQLALKDTRLDRTFATGISGLSVAADSISAIKYGHVKVIRDENKIAIDFKADNDFPRYGNNDDRADEIAVWLVKSLYTKMNKHHLYRGSKLSTSVLTITSNVVYGKNTGATPNGRQKGEPFAPGANPAYGAEESGALASLLSVAKIPYQYATDGISNTFAVTPTTLGHDEELQKDTLVNMINGYMKNNGHHLNINVFNRETLLDAQAHPEKYPTLTIRVSGYCVYFADLTKEQQDDVISRTFHQSM</sequence>
<feature type="domain" description="PFL" evidence="19">
    <location>
        <begin position="37"/>
        <end position="652"/>
    </location>
</feature>
<comment type="caution">
    <text evidence="20">The sequence shown here is derived from an EMBL/GenBank/DDBJ whole genome shotgun (WGS) entry which is preliminary data.</text>
</comment>